<evidence type="ECO:0000256" key="2">
    <source>
        <dbReference type="SAM" id="Phobius"/>
    </source>
</evidence>
<sequence length="125" mass="13663">MSIKDFLKDNQNDIILVIGVILISLISFGAGRLTMPQPLKQPLTINESQVANISQTFLKPDNQTDNTVNSANSVNQSSAENQSSNQQNQVNINLPQKQGQFVASKSGKNYYGLGIQQCNGLNQKI</sequence>
<keyword evidence="2" id="KW-0472">Membrane</keyword>
<keyword evidence="2" id="KW-1133">Transmembrane helix</keyword>
<protein>
    <submittedName>
        <fullName evidence="3">Uncharacterized protein</fullName>
    </submittedName>
</protein>
<feature type="compositionally biased region" description="Low complexity" evidence="1">
    <location>
        <begin position="68"/>
        <end position="89"/>
    </location>
</feature>
<evidence type="ECO:0000256" key="1">
    <source>
        <dbReference type="SAM" id="MobiDB-lite"/>
    </source>
</evidence>
<accession>A0A2M8KG17</accession>
<dbReference type="EMBL" id="PFDY01000038">
    <property type="protein sequence ID" value="PJE58847.1"/>
    <property type="molecule type" value="Genomic_DNA"/>
</dbReference>
<organism evidence="3 4">
    <name type="scientific">Candidatus Portnoybacteria bacterium CG10_big_fil_rev_8_21_14_0_10_40_22</name>
    <dbReference type="NCBI Taxonomy" id="1974814"/>
    <lineage>
        <taxon>Bacteria</taxon>
        <taxon>Candidatus Portnoyibacteriota</taxon>
    </lineage>
</organism>
<comment type="caution">
    <text evidence="3">The sequence shown here is derived from an EMBL/GenBank/DDBJ whole genome shotgun (WGS) entry which is preliminary data.</text>
</comment>
<reference evidence="4" key="1">
    <citation type="submission" date="2017-09" db="EMBL/GenBank/DDBJ databases">
        <title>Depth-based differentiation of microbial function through sediment-hosted aquifers and enrichment of novel symbionts in the deep terrestrial subsurface.</title>
        <authorList>
            <person name="Probst A.J."/>
            <person name="Ladd B."/>
            <person name="Jarett J.K."/>
            <person name="Geller-Mcgrath D.E."/>
            <person name="Sieber C.M.K."/>
            <person name="Emerson J.B."/>
            <person name="Anantharaman K."/>
            <person name="Thomas B.C."/>
            <person name="Malmstrom R."/>
            <person name="Stieglmeier M."/>
            <person name="Klingl A."/>
            <person name="Woyke T."/>
            <person name="Ryan C.M."/>
            <person name="Banfield J.F."/>
        </authorList>
    </citation>
    <scope>NUCLEOTIDE SEQUENCE [LARGE SCALE GENOMIC DNA]</scope>
</reference>
<proteinExistence type="predicted"/>
<keyword evidence="2" id="KW-0812">Transmembrane</keyword>
<name>A0A2M8KG17_9BACT</name>
<evidence type="ECO:0000313" key="4">
    <source>
        <dbReference type="Proteomes" id="UP000231347"/>
    </source>
</evidence>
<evidence type="ECO:0000313" key="3">
    <source>
        <dbReference type="EMBL" id="PJE58847.1"/>
    </source>
</evidence>
<feature type="transmembrane region" description="Helical" evidence="2">
    <location>
        <begin position="14"/>
        <end position="33"/>
    </location>
</feature>
<dbReference type="AlphaFoldDB" id="A0A2M8KG17"/>
<dbReference type="Proteomes" id="UP000231347">
    <property type="component" value="Unassembled WGS sequence"/>
</dbReference>
<feature type="region of interest" description="Disordered" evidence="1">
    <location>
        <begin position="59"/>
        <end position="89"/>
    </location>
</feature>
<gene>
    <name evidence="3" type="ORF">COU83_01635</name>
</gene>